<comment type="similarity">
    <text evidence="5">Belongs to the BI1 family.</text>
</comment>
<evidence type="ECO:0000313" key="7">
    <source>
        <dbReference type="Proteomes" id="UP000193467"/>
    </source>
</evidence>
<keyword evidence="7" id="KW-1185">Reference proteome</keyword>
<evidence type="ECO:0000313" key="6">
    <source>
        <dbReference type="EMBL" id="ORY57684.1"/>
    </source>
</evidence>
<dbReference type="GO" id="GO:0005743">
    <property type="term" value="C:mitochondrial inner membrane"/>
    <property type="evidence" value="ECO:0007669"/>
    <property type="project" value="TreeGrafter"/>
</dbReference>
<organism evidence="6 7">
    <name type="scientific">Leucosporidium creatinivorum</name>
    <dbReference type="NCBI Taxonomy" id="106004"/>
    <lineage>
        <taxon>Eukaryota</taxon>
        <taxon>Fungi</taxon>
        <taxon>Dikarya</taxon>
        <taxon>Basidiomycota</taxon>
        <taxon>Pucciniomycotina</taxon>
        <taxon>Microbotryomycetes</taxon>
        <taxon>Leucosporidiales</taxon>
        <taxon>Leucosporidium</taxon>
    </lineage>
</organism>
<dbReference type="Pfam" id="PF01027">
    <property type="entry name" value="Bax1-I"/>
    <property type="match status" value="1"/>
</dbReference>
<reference evidence="6 7" key="1">
    <citation type="submission" date="2016-07" db="EMBL/GenBank/DDBJ databases">
        <title>Pervasive Adenine N6-methylation of Active Genes in Fungi.</title>
        <authorList>
            <consortium name="DOE Joint Genome Institute"/>
            <person name="Mondo S.J."/>
            <person name="Dannebaum R.O."/>
            <person name="Kuo R.C."/>
            <person name="Labutti K."/>
            <person name="Haridas S."/>
            <person name="Kuo A."/>
            <person name="Salamov A."/>
            <person name="Ahrendt S.R."/>
            <person name="Lipzen A."/>
            <person name="Sullivan W."/>
            <person name="Andreopoulos W.B."/>
            <person name="Clum A."/>
            <person name="Lindquist E."/>
            <person name="Daum C."/>
            <person name="Ramamoorthy G.K."/>
            <person name="Gryganskyi A."/>
            <person name="Culley D."/>
            <person name="Magnuson J.K."/>
            <person name="James T.Y."/>
            <person name="O'Malley M.A."/>
            <person name="Stajich J.E."/>
            <person name="Spatafora J.W."/>
            <person name="Visel A."/>
            <person name="Grigoriev I.V."/>
        </authorList>
    </citation>
    <scope>NUCLEOTIDE SEQUENCE [LARGE SCALE GENOMIC DNA]</scope>
    <source>
        <strain evidence="6 7">62-1032</strain>
    </source>
</reference>
<dbReference type="InParanoid" id="A0A1Y2DF05"/>
<feature type="transmembrane region" description="Helical" evidence="5">
    <location>
        <begin position="237"/>
        <end position="259"/>
    </location>
</feature>
<dbReference type="AlphaFoldDB" id="A0A1Y2DF05"/>
<sequence length="331" mass="35163">MASLRTALPRLLQHAPIAPALRATKQPIASTSRLFSTSRPAESPFNSLLRRFPRAERAHGKGPQQGRSYQSAAPVTRQADQVDWTAVATRVGLAGVAAVGINYALNRETRDALSAYESSFLNDTFKWSAAGLAITAAVAKGLHSSGFAVRLMSANPWLVMGVGLAASIGSMAGVYYTAPDSAAHYASWAVFSAVQGATLSPMFFIAPAILSRAGLYTVGAMSGLCYVGATAKSEQFMNMGGVLMCGLGVLVAASLAPMVLPRMMTVQRLSVLEHVTAYGGVGLFSMFILYDTQKILRHAQLAKRGVMPRDPFASRYRLSSTPSTSSFGLFK</sequence>
<dbReference type="PANTHER" id="PTHR23291">
    <property type="entry name" value="BAX INHIBITOR-RELATED"/>
    <property type="match status" value="1"/>
</dbReference>
<feature type="transmembrane region" description="Helical" evidence="5">
    <location>
        <begin position="271"/>
        <end position="290"/>
    </location>
</feature>
<evidence type="ECO:0000256" key="2">
    <source>
        <dbReference type="ARBA" id="ARBA00022692"/>
    </source>
</evidence>
<evidence type="ECO:0000256" key="4">
    <source>
        <dbReference type="ARBA" id="ARBA00023136"/>
    </source>
</evidence>
<evidence type="ECO:0000256" key="3">
    <source>
        <dbReference type="ARBA" id="ARBA00022989"/>
    </source>
</evidence>
<dbReference type="STRING" id="106004.A0A1Y2DF05"/>
<keyword evidence="3 5" id="KW-1133">Transmembrane helix</keyword>
<keyword evidence="2 5" id="KW-0812">Transmembrane</keyword>
<proteinExistence type="inferred from homology"/>
<comment type="subcellular location">
    <subcellularLocation>
        <location evidence="1">Membrane</location>
        <topology evidence="1">Multi-pass membrane protein</topology>
    </subcellularLocation>
</comment>
<dbReference type="PANTHER" id="PTHR23291:SF112">
    <property type="entry name" value="GROWTH HORMONE-INDUCIBLE TRANSMEMBRANE PROTEIN"/>
    <property type="match status" value="1"/>
</dbReference>
<feature type="transmembrane region" description="Helical" evidence="5">
    <location>
        <begin position="182"/>
        <end position="206"/>
    </location>
</feature>
<gene>
    <name evidence="6" type="ORF">BCR35DRAFT_355460</name>
</gene>
<comment type="caution">
    <text evidence="6">The sequence shown here is derived from an EMBL/GenBank/DDBJ whole genome shotgun (WGS) entry which is preliminary data.</text>
</comment>
<evidence type="ECO:0000256" key="1">
    <source>
        <dbReference type="ARBA" id="ARBA00004141"/>
    </source>
</evidence>
<feature type="transmembrane region" description="Helical" evidence="5">
    <location>
        <begin position="87"/>
        <end position="105"/>
    </location>
</feature>
<dbReference type="OrthoDB" id="2534787at2759"/>
<dbReference type="Proteomes" id="UP000193467">
    <property type="component" value="Unassembled WGS sequence"/>
</dbReference>
<feature type="transmembrane region" description="Helical" evidence="5">
    <location>
        <begin position="154"/>
        <end position="176"/>
    </location>
</feature>
<evidence type="ECO:0000256" key="5">
    <source>
        <dbReference type="RuleBase" id="RU004379"/>
    </source>
</evidence>
<keyword evidence="4 5" id="KW-0472">Membrane</keyword>
<feature type="transmembrane region" description="Helical" evidence="5">
    <location>
        <begin position="125"/>
        <end position="142"/>
    </location>
</feature>
<dbReference type="InterPro" id="IPR006214">
    <property type="entry name" value="Bax_inhibitor_1-related"/>
</dbReference>
<protein>
    <submittedName>
        <fullName evidence="6">Inhibitor of apoptosis-promoting Bax1-domain-containing protein</fullName>
    </submittedName>
</protein>
<accession>A0A1Y2DF05</accession>
<dbReference type="EMBL" id="MCGR01000081">
    <property type="protein sequence ID" value="ORY57684.1"/>
    <property type="molecule type" value="Genomic_DNA"/>
</dbReference>
<name>A0A1Y2DF05_9BASI</name>